<dbReference type="EMBL" id="CP081864">
    <property type="protein sequence ID" value="QZN94156.1"/>
    <property type="molecule type" value="Genomic_DNA"/>
</dbReference>
<dbReference type="PROSITE" id="PS50192">
    <property type="entry name" value="T_SNARE"/>
    <property type="match status" value="1"/>
</dbReference>
<feature type="domain" description="HAMP" evidence="7">
    <location>
        <begin position="307"/>
        <end position="359"/>
    </location>
</feature>
<keyword evidence="3" id="KW-0807">Transducer</keyword>
<dbReference type="InterPro" id="IPR004089">
    <property type="entry name" value="MCPsignal_dom"/>
</dbReference>
<keyword evidence="4" id="KW-0812">Transmembrane</keyword>
<evidence type="ECO:0000259" key="6">
    <source>
        <dbReference type="PROSITE" id="PS50192"/>
    </source>
</evidence>
<keyword evidence="10" id="KW-1185">Reference proteome</keyword>
<proteinExistence type="inferred from homology"/>
<evidence type="ECO:0000313" key="10">
    <source>
        <dbReference type="Proteomes" id="UP000825886"/>
    </source>
</evidence>
<keyword evidence="1" id="KW-0488">Methylation</keyword>
<evidence type="ECO:0000313" key="9">
    <source>
        <dbReference type="EMBL" id="QZN94156.1"/>
    </source>
</evidence>
<dbReference type="RefSeq" id="WP_222157287.1">
    <property type="nucleotide sequence ID" value="NZ_CP081864.1"/>
</dbReference>
<dbReference type="SMART" id="SM01358">
    <property type="entry name" value="HBM"/>
    <property type="match status" value="1"/>
</dbReference>
<dbReference type="Pfam" id="PF00672">
    <property type="entry name" value="HAMP"/>
    <property type="match status" value="1"/>
</dbReference>
<sequence length="643" mass="69553">MGLINNAVKNIKISHKLYLGFSVVLLLVVLASSLSAMRFHDIRIIYEKTNLIYNINIEVFQAKINRLKYFYTPDDATQTVLSNFIKHASELTQSAHSLPWRPEEQNDLQTLERILADFQQAIKEMSQASQHTVALKKQIAELDGQDAIQRFRDAIAAQPLGLSEYQRADDIAYLSAALRQLASTLYQTDSDDAAKALDARYQTAQQAYQAVLPTLPAETHGLLDELWRYTQRYVALHQEHHSAMATLKKTENAVKVGGDKSSAVIKSLIASIKDQNDRLAYGSAYITLVIGAIAVLIGIVITFYIVRQISRPVQRNLALAERIASGDLTATIQSDSNDELGRLTAAMAQMNSRLHHVIADVRDSVSRVSSSAAEIAAGNSDLASRTEQQSAAVVETAASMEQLTSTVKNNTDNARHASQIASEAAQNAQKGGEVVRNVVTTMDDIAASARKIADITTVINGIAFQTNILALNAAVEAARAGEQGRGFAVVAGEVRALSQRSSQAAKDIAALINESVERTGVGSKLVAEAGQSMESIVNSVARVNDIMEEISSASEEQSRGIEQISRAITELDSTTQQNATRVSASSSSANTLEEQAIVLSQLMATFRLGDSETAPPSRLARPATQALPAKTPVAGNAQDWTHF</sequence>
<evidence type="ECO:0000259" key="7">
    <source>
        <dbReference type="PROSITE" id="PS50885"/>
    </source>
</evidence>
<evidence type="ECO:0000256" key="3">
    <source>
        <dbReference type="PROSITE-ProRule" id="PRU00284"/>
    </source>
</evidence>
<evidence type="ECO:0000256" key="2">
    <source>
        <dbReference type="ARBA" id="ARBA00029447"/>
    </source>
</evidence>
<dbReference type="Proteomes" id="UP000825886">
    <property type="component" value="Chromosome"/>
</dbReference>
<dbReference type="PROSITE" id="PS51753">
    <property type="entry name" value="HBM"/>
    <property type="match status" value="1"/>
</dbReference>
<dbReference type="PANTHER" id="PTHR43531:SF14">
    <property type="entry name" value="METHYL-ACCEPTING CHEMOTAXIS PROTEIN I-RELATED"/>
    <property type="match status" value="1"/>
</dbReference>
<dbReference type="SMART" id="SM00283">
    <property type="entry name" value="MA"/>
    <property type="match status" value="1"/>
</dbReference>
<feature type="domain" description="Methyl-accepting transducer" evidence="5">
    <location>
        <begin position="364"/>
        <end position="593"/>
    </location>
</feature>
<accession>A0ABX9AIR7</accession>
<evidence type="ECO:0000259" key="8">
    <source>
        <dbReference type="PROSITE" id="PS51753"/>
    </source>
</evidence>
<dbReference type="SUPFAM" id="SSF58104">
    <property type="entry name" value="Methyl-accepting chemotaxis protein (MCP) signaling domain"/>
    <property type="match status" value="1"/>
</dbReference>
<feature type="domain" description="HBM" evidence="8">
    <location>
        <begin position="44"/>
        <end position="280"/>
    </location>
</feature>
<dbReference type="InterPro" id="IPR032255">
    <property type="entry name" value="HBM"/>
</dbReference>
<dbReference type="InterPro" id="IPR051310">
    <property type="entry name" value="MCP_chemotaxis"/>
</dbReference>
<dbReference type="Gene3D" id="1.10.287.950">
    <property type="entry name" value="Methyl-accepting chemotaxis protein"/>
    <property type="match status" value="1"/>
</dbReference>
<dbReference type="PROSITE" id="PS50111">
    <property type="entry name" value="CHEMOTAXIS_TRANSDUC_2"/>
    <property type="match status" value="1"/>
</dbReference>
<evidence type="ECO:0000256" key="1">
    <source>
        <dbReference type="ARBA" id="ARBA00022481"/>
    </source>
</evidence>
<comment type="similarity">
    <text evidence="2">Belongs to the methyl-accepting chemotaxis (MCP) protein family.</text>
</comment>
<evidence type="ECO:0000256" key="4">
    <source>
        <dbReference type="SAM" id="Phobius"/>
    </source>
</evidence>
<keyword evidence="4" id="KW-1133">Transmembrane helix</keyword>
<dbReference type="Pfam" id="PF00015">
    <property type="entry name" value="MCPsignal"/>
    <property type="match status" value="1"/>
</dbReference>
<feature type="transmembrane region" description="Helical" evidence="4">
    <location>
        <begin position="284"/>
        <end position="306"/>
    </location>
</feature>
<dbReference type="SMART" id="SM00304">
    <property type="entry name" value="HAMP"/>
    <property type="match status" value="1"/>
</dbReference>
<reference evidence="9 10" key="1">
    <citation type="submission" date="2021-08" db="EMBL/GenBank/DDBJ databases">
        <title>Culture and genomic analysis of Symbiopectobacterium purcellii sp. nov. gen. nov., isolated from the leafhopper Empoasca decipiens.</title>
        <authorList>
            <person name="Nadal-Jimenez P."/>
            <person name="Siozios S."/>
            <person name="Halliday N."/>
            <person name="Camara M."/>
            <person name="Hurst G.D.D."/>
        </authorList>
    </citation>
    <scope>NUCLEOTIDE SEQUENCE [LARGE SCALE GENOMIC DNA]</scope>
    <source>
        <strain evidence="9 10">SyEd1</strain>
    </source>
</reference>
<organism evidence="9 10">
    <name type="scientific">Symbiopectobacterium purcellii</name>
    <dbReference type="NCBI Taxonomy" id="2871826"/>
    <lineage>
        <taxon>Bacteria</taxon>
        <taxon>Pseudomonadati</taxon>
        <taxon>Pseudomonadota</taxon>
        <taxon>Gammaproteobacteria</taxon>
        <taxon>Enterobacterales</taxon>
        <taxon>Enterobacteriaceae</taxon>
    </lineage>
</organism>
<protein>
    <submittedName>
        <fullName evidence="9">HAMP domain-containing protein</fullName>
    </submittedName>
</protein>
<dbReference type="InterPro" id="IPR003660">
    <property type="entry name" value="HAMP_dom"/>
</dbReference>
<gene>
    <name evidence="9" type="ORF">K6K13_12235</name>
</gene>
<name>A0ABX9AIR7_9ENTR</name>
<dbReference type="InterPro" id="IPR000727">
    <property type="entry name" value="T_SNARE_dom"/>
</dbReference>
<dbReference type="CDD" id="cd06225">
    <property type="entry name" value="HAMP"/>
    <property type="match status" value="1"/>
</dbReference>
<feature type="domain" description="T-SNARE coiled-coil homology" evidence="6">
    <location>
        <begin position="523"/>
        <end position="585"/>
    </location>
</feature>
<keyword evidence="4" id="KW-0472">Membrane</keyword>
<evidence type="ECO:0000259" key="5">
    <source>
        <dbReference type="PROSITE" id="PS50111"/>
    </source>
</evidence>
<dbReference type="PANTHER" id="PTHR43531">
    <property type="entry name" value="PROTEIN ICFG"/>
    <property type="match status" value="1"/>
</dbReference>
<dbReference type="CDD" id="cd11386">
    <property type="entry name" value="MCP_signal"/>
    <property type="match status" value="1"/>
</dbReference>
<dbReference type="PROSITE" id="PS50885">
    <property type="entry name" value="HAMP"/>
    <property type="match status" value="1"/>
</dbReference>